<dbReference type="EMBL" id="CAJVCH010105996">
    <property type="protein sequence ID" value="CAG7724133.1"/>
    <property type="molecule type" value="Genomic_DNA"/>
</dbReference>
<protein>
    <recommendedName>
        <fullName evidence="2">Carboxylesterase type B domain-containing protein</fullName>
    </recommendedName>
</protein>
<reference evidence="3" key="1">
    <citation type="submission" date="2021-06" db="EMBL/GenBank/DDBJ databases">
        <authorList>
            <person name="Hodson N. C."/>
            <person name="Mongue J. A."/>
            <person name="Jaron S. K."/>
        </authorList>
    </citation>
    <scope>NUCLEOTIDE SEQUENCE</scope>
</reference>
<comment type="caution">
    <text evidence="3">The sequence shown here is derived from an EMBL/GenBank/DDBJ whole genome shotgun (WGS) entry which is preliminary data.</text>
</comment>
<name>A0A8J2JUG8_9HEXA</name>
<organism evidence="3 4">
    <name type="scientific">Allacma fusca</name>
    <dbReference type="NCBI Taxonomy" id="39272"/>
    <lineage>
        <taxon>Eukaryota</taxon>
        <taxon>Metazoa</taxon>
        <taxon>Ecdysozoa</taxon>
        <taxon>Arthropoda</taxon>
        <taxon>Hexapoda</taxon>
        <taxon>Collembola</taxon>
        <taxon>Symphypleona</taxon>
        <taxon>Sminthuridae</taxon>
        <taxon>Allacma</taxon>
    </lineage>
</organism>
<feature type="non-terminal residue" evidence="3">
    <location>
        <position position="1"/>
    </location>
</feature>
<dbReference type="OrthoDB" id="19653at2759"/>
<dbReference type="InterPro" id="IPR050309">
    <property type="entry name" value="Type-B_Carboxylest/Lipase"/>
</dbReference>
<sequence length="144" mass="15774">MHENIFPVLCYRSRNCNYTLRCIKFLIVCHDKSAGSEPHSYLGCPDGETVETPCGSIKGIVSKSRDGRDFLEWRGIPFGKAPIGPLRFASPVPFGKWEGVKDGSKFGGRCPEISGSDVNLGDEDCLNLNVSVPKVNSNQLLPVM</sequence>
<feature type="domain" description="Carboxylesterase type B" evidence="2">
    <location>
        <begin position="48"/>
        <end position="144"/>
    </location>
</feature>
<evidence type="ECO:0000313" key="3">
    <source>
        <dbReference type="EMBL" id="CAG7724133.1"/>
    </source>
</evidence>
<accession>A0A8J2JUG8</accession>
<dbReference type="Proteomes" id="UP000708208">
    <property type="component" value="Unassembled WGS sequence"/>
</dbReference>
<evidence type="ECO:0000259" key="2">
    <source>
        <dbReference type="Pfam" id="PF00135"/>
    </source>
</evidence>
<gene>
    <name evidence="3" type="ORF">AFUS01_LOCUS13170</name>
</gene>
<dbReference type="AlphaFoldDB" id="A0A8J2JUG8"/>
<evidence type="ECO:0000313" key="4">
    <source>
        <dbReference type="Proteomes" id="UP000708208"/>
    </source>
</evidence>
<keyword evidence="1" id="KW-0325">Glycoprotein</keyword>
<dbReference type="InterPro" id="IPR002018">
    <property type="entry name" value="CarbesteraseB"/>
</dbReference>
<keyword evidence="4" id="KW-1185">Reference proteome</keyword>
<dbReference type="PANTHER" id="PTHR11559">
    <property type="entry name" value="CARBOXYLESTERASE"/>
    <property type="match status" value="1"/>
</dbReference>
<proteinExistence type="predicted"/>
<evidence type="ECO:0000256" key="1">
    <source>
        <dbReference type="ARBA" id="ARBA00023180"/>
    </source>
</evidence>
<dbReference type="Pfam" id="PF00135">
    <property type="entry name" value="COesterase"/>
    <property type="match status" value="1"/>
</dbReference>